<feature type="domain" description="Cupin type-2" evidence="1">
    <location>
        <begin position="67"/>
        <end position="123"/>
    </location>
</feature>
<dbReference type="CDD" id="cd06980">
    <property type="entry name" value="cupin_bxe_c0505"/>
    <property type="match status" value="1"/>
</dbReference>
<dbReference type="EMBL" id="SADE01000004">
    <property type="protein sequence ID" value="RVU33978.1"/>
    <property type="molecule type" value="Genomic_DNA"/>
</dbReference>
<dbReference type="Pfam" id="PF07883">
    <property type="entry name" value="Cupin_2"/>
    <property type="match status" value="1"/>
</dbReference>
<dbReference type="RefSeq" id="WP_127768008.1">
    <property type="nucleotide sequence ID" value="NZ_SADE01000004.1"/>
</dbReference>
<dbReference type="AlphaFoldDB" id="A0A3S2Z666"/>
<dbReference type="OrthoDB" id="4762975at2"/>
<protein>
    <submittedName>
        <fullName evidence="2">Cupin domain-containing protein</fullName>
    </submittedName>
</protein>
<gene>
    <name evidence="2" type="ORF">EOI86_22905</name>
</gene>
<keyword evidence="3" id="KW-1185">Reference proteome</keyword>
<dbReference type="Proteomes" id="UP000287447">
    <property type="component" value="Unassembled WGS sequence"/>
</dbReference>
<sequence>MTGDPTKDSYPPTCFGKGTFHVQHAADAEWVPGLRGQFDYRDFGMVEKTGGKFRAHIHRPNQPCPGQGDLHYHKVDFQMVYVLKGWALMHFDGVGEVRLEEGSVMYQEPEIPHRLIEHSDDYTAMEILVPADGETVQVAP</sequence>
<evidence type="ECO:0000313" key="2">
    <source>
        <dbReference type="EMBL" id="RVU33978.1"/>
    </source>
</evidence>
<reference evidence="3" key="1">
    <citation type="submission" date="2019-01" db="EMBL/GenBank/DDBJ databases">
        <title>Gri0909 isolated from a small marine red alga.</title>
        <authorList>
            <person name="Kim J."/>
            <person name="Jeong S.E."/>
            <person name="Jeon C.O."/>
        </authorList>
    </citation>
    <scope>NUCLEOTIDE SEQUENCE [LARGE SCALE GENOMIC DNA]</scope>
    <source>
        <strain evidence="3">Gri0909</strain>
    </source>
</reference>
<evidence type="ECO:0000313" key="3">
    <source>
        <dbReference type="Proteomes" id="UP000287447"/>
    </source>
</evidence>
<dbReference type="Gene3D" id="2.60.120.10">
    <property type="entry name" value="Jelly Rolls"/>
    <property type="match status" value="1"/>
</dbReference>
<dbReference type="SUPFAM" id="SSF51182">
    <property type="entry name" value="RmlC-like cupins"/>
    <property type="match status" value="1"/>
</dbReference>
<dbReference type="InterPro" id="IPR011051">
    <property type="entry name" value="RmlC_Cupin_sf"/>
</dbReference>
<comment type="caution">
    <text evidence="2">The sequence shown here is derived from an EMBL/GenBank/DDBJ whole genome shotgun (WGS) entry which is preliminary data.</text>
</comment>
<organism evidence="2 3">
    <name type="scientific">Hwanghaeella grinnelliae</name>
    <dbReference type="NCBI Taxonomy" id="2500179"/>
    <lineage>
        <taxon>Bacteria</taxon>
        <taxon>Pseudomonadati</taxon>
        <taxon>Pseudomonadota</taxon>
        <taxon>Alphaproteobacteria</taxon>
        <taxon>Rhodospirillales</taxon>
        <taxon>Rhodospirillaceae</taxon>
        <taxon>Hwanghaeella</taxon>
    </lineage>
</organism>
<dbReference type="InterPro" id="IPR014710">
    <property type="entry name" value="RmlC-like_jellyroll"/>
</dbReference>
<proteinExistence type="predicted"/>
<dbReference type="InterPro" id="IPR013096">
    <property type="entry name" value="Cupin_2"/>
</dbReference>
<accession>A0A3S2Z666</accession>
<name>A0A3S2Z666_9PROT</name>
<evidence type="ECO:0000259" key="1">
    <source>
        <dbReference type="Pfam" id="PF07883"/>
    </source>
</evidence>